<dbReference type="Pfam" id="PF08546">
    <property type="entry name" value="ApbA_C"/>
    <property type="match status" value="1"/>
</dbReference>
<dbReference type="InterPro" id="IPR013332">
    <property type="entry name" value="KPR_N"/>
</dbReference>
<evidence type="ECO:0000259" key="12">
    <source>
        <dbReference type="Pfam" id="PF08546"/>
    </source>
</evidence>
<organism evidence="13 14">
    <name type="scientific">Parashewanella curva</name>
    <dbReference type="NCBI Taxonomy" id="2338552"/>
    <lineage>
        <taxon>Bacteria</taxon>
        <taxon>Pseudomonadati</taxon>
        <taxon>Pseudomonadota</taxon>
        <taxon>Gammaproteobacteria</taxon>
        <taxon>Alteromonadales</taxon>
        <taxon>Shewanellaceae</taxon>
        <taxon>Parashewanella</taxon>
    </lineage>
</organism>
<evidence type="ECO:0000256" key="5">
    <source>
        <dbReference type="ARBA" id="ARBA00022655"/>
    </source>
</evidence>
<dbReference type="PANTHER" id="PTHR43765">
    <property type="entry name" value="2-DEHYDROPANTOATE 2-REDUCTASE-RELATED"/>
    <property type="match status" value="1"/>
</dbReference>
<evidence type="ECO:0000256" key="9">
    <source>
        <dbReference type="ARBA" id="ARBA00048793"/>
    </source>
</evidence>
<evidence type="ECO:0000256" key="1">
    <source>
        <dbReference type="ARBA" id="ARBA00004994"/>
    </source>
</evidence>
<evidence type="ECO:0000256" key="8">
    <source>
        <dbReference type="ARBA" id="ARBA00032024"/>
    </source>
</evidence>
<evidence type="ECO:0000256" key="3">
    <source>
        <dbReference type="ARBA" id="ARBA00013014"/>
    </source>
</evidence>
<comment type="caution">
    <text evidence="13">The sequence shown here is derived from an EMBL/GenBank/DDBJ whole genome shotgun (WGS) entry which is preliminary data.</text>
</comment>
<dbReference type="OrthoDB" id="6530772at2"/>
<accession>A0A3L8PY32</accession>
<sequence length="310" mass="34182">MLDKVEQVTGRKPKLGIVGAGNIGQLLAFQLAEKFDVCLISHRYSAPTEKQMSLTSLSQDISEQTFKILPSNHAAISELDIVLVCVKAYQVIEAIEPLLLHLPSHAHLILMHNGMGPYLSIVPRLKVTQGLSLATTSQGAYRDNQWHVTHSGNGLTQFGHIDGTPLSPQAKHLMLQSIPNSEWVSEILPALWQKLAINAVINPLTALHQCLNGDIALPKFQPTVQAILTELFDVAKAEGITLDQTETERRVFEVIKLTASNRSSMQQDVNSGRQTEIEYINGFIEKQAKKHSIDCPVNHSLCAEITALHQ</sequence>
<dbReference type="InterPro" id="IPR013752">
    <property type="entry name" value="KPA_reductase"/>
</dbReference>
<evidence type="ECO:0000256" key="4">
    <source>
        <dbReference type="ARBA" id="ARBA00019465"/>
    </source>
</evidence>
<keyword evidence="14" id="KW-1185">Reference proteome</keyword>
<evidence type="ECO:0000256" key="6">
    <source>
        <dbReference type="ARBA" id="ARBA00022857"/>
    </source>
</evidence>
<dbReference type="Gene3D" id="3.40.50.720">
    <property type="entry name" value="NAD(P)-binding Rossmann-like Domain"/>
    <property type="match status" value="1"/>
</dbReference>
<dbReference type="GO" id="GO:0005737">
    <property type="term" value="C:cytoplasm"/>
    <property type="evidence" value="ECO:0007669"/>
    <property type="project" value="TreeGrafter"/>
</dbReference>
<dbReference type="AlphaFoldDB" id="A0A3L8PY32"/>
<dbReference type="Proteomes" id="UP000281474">
    <property type="component" value="Unassembled WGS sequence"/>
</dbReference>
<evidence type="ECO:0000313" key="14">
    <source>
        <dbReference type="Proteomes" id="UP000281474"/>
    </source>
</evidence>
<comment type="catalytic activity">
    <reaction evidence="9 10">
        <text>(R)-pantoate + NADP(+) = 2-dehydropantoate + NADPH + H(+)</text>
        <dbReference type="Rhea" id="RHEA:16233"/>
        <dbReference type="ChEBI" id="CHEBI:11561"/>
        <dbReference type="ChEBI" id="CHEBI:15378"/>
        <dbReference type="ChEBI" id="CHEBI:15980"/>
        <dbReference type="ChEBI" id="CHEBI:57783"/>
        <dbReference type="ChEBI" id="CHEBI:58349"/>
        <dbReference type="EC" id="1.1.1.169"/>
    </reaction>
</comment>
<dbReference type="EMBL" id="QZEI01000019">
    <property type="protein sequence ID" value="RLV60210.1"/>
    <property type="molecule type" value="Genomic_DNA"/>
</dbReference>
<evidence type="ECO:0000256" key="2">
    <source>
        <dbReference type="ARBA" id="ARBA00007870"/>
    </source>
</evidence>
<dbReference type="GO" id="GO:0015940">
    <property type="term" value="P:pantothenate biosynthetic process"/>
    <property type="evidence" value="ECO:0007669"/>
    <property type="project" value="UniProtKB-UniPathway"/>
</dbReference>
<dbReference type="FunFam" id="1.10.1040.10:FF:000017">
    <property type="entry name" value="2-dehydropantoate 2-reductase"/>
    <property type="match status" value="1"/>
</dbReference>
<dbReference type="EC" id="1.1.1.169" evidence="3 10"/>
<protein>
    <recommendedName>
        <fullName evidence="4 10">2-dehydropantoate 2-reductase</fullName>
        <ecNumber evidence="3 10">1.1.1.169</ecNumber>
    </recommendedName>
    <alternativeName>
        <fullName evidence="8 10">Ketopantoate reductase</fullName>
    </alternativeName>
</protein>
<dbReference type="InterPro" id="IPR003710">
    <property type="entry name" value="ApbA"/>
</dbReference>
<comment type="similarity">
    <text evidence="2 10">Belongs to the ketopantoate reductase family.</text>
</comment>
<reference evidence="13 14" key="1">
    <citation type="submission" date="2018-09" db="EMBL/GenBank/DDBJ databases">
        <title>Phylogeny of the Shewanellaceae, and recommendation for two new genera, Pseudoshewanella and Parashewanella.</title>
        <authorList>
            <person name="Wang G."/>
        </authorList>
    </citation>
    <scope>NUCLEOTIDE SEQUENCE [LARGE SCALE GENOMIC DNA]</scope>
    <source>
        <strain evidence="13 14">C51</strain>
    </source>
</reference>
<keyword evidence="6 10" id="KW-0521">NADP</keyword>
<dbReference type="InterPro" id="IPR050838">
    <property type="entry name" value="Ketopantoate_reductase"/>
</dbReference>
<comment type="function">
    <text evidence="10">Catalyzes the NADPH-dependent reduction of ketopantoate into pantoic acid.</text>
</comment>
<gene>
    <name evidence="13" type="ORF">D5018_08070</name>
</gene>
<evidence type="ECO:0000259" key="11">
    <source>
        <dbReference type="Pfam" id="PF02558"/>
    </source>
</evidence>
<dbReference type="Gene3D" id="1.10.1040.10">
    <property type="entry name" value="N-(1-d-carboxylethyl)-l-norvaline Dehydrogenase, domain 2"/>
    <property type="match status" value="1"/>
</dbReference>
<dbReference type="GO" id="GO:0050661">
    <property type="term" value="F:NADP binding"/>
    <property type="evidence" value="ECO:0007669"/>
    <property type="project" value="TreeGrafter"/>
</dbReference>
<dbReference type="InterPro" id="IPR036291">
    <property type="entry name" value="NAD(P)-bd_dom_sf"/>
</dbReference>
<feature type="domain" description="Ketopantoate reductase C-terminal" evidence="12">
    <location>
        <begin position="187"/>
        <end position="307"/>
    </location>
</feature>
<keyword evidence="7 10" id="KW-0560">Oxidoreductase</keyword>
<feature type="domain" description="Ketopantoate reductase N-terminal" evidence="11">
    <location>
        <begin position="16"/>
        <end position="162"/>
    </location>
</feature>
<dbReference type="Pfam" id="PF02558">
    <property type="entry name" value="ApbA"/>
    <property type="match status" value="1"/>
</dbReference>
<dbReference type="GO" id="GO:0008677">
    <property type="term" value="F:2-dehydropantoate 2-reductase activity"/>
    <property type="evidence" value="ECO:0007669"/>
    <property type="project" value="UniProtKB-EC"/>
</dbReference>
<comment type="pathway">
    <text evidence="1 10">Cofactor biosynthesis; (R)-pantothenate biosynthesis; (R)-pantoate from 3-methyl-2-oxobutanoate: step 2/2.</text>
</comment>
<dbReference type="SUPFAM" id="SSF48179">
    <property type="entry name" value="6-phosphogluconate dehydrogenase C-terminal domain-like"/>
    <property type="match status" value="1"/>
</dbReference>
<dbReference type="InterPro" id="IPR013328">
    <property type="entry name" value="6PGD_dom2"/>
</dbReference>
<name>A0A3L8PY32_9GAMM</name>
<dbReference type="InterPro" id="IPR008927">
    <property type="entry name" value="6-PGluconate_DH-like_C_sf"/>
</dbReference>
<dbReference type="NCBIfam" id="TIGR00745">
    <property type="entry name" value="apbA_panE"/>
    <property type="match status" value="1"/>
</dbReference>
<evidence type="ECO:0000256" key="10">
    <source>
        <dbReference type="RuleBase" id="RU362068"/>
    </source>
</evidence>
<evidence type="ECO:0000256" key="7">
    <source>
        <dbReference type="ARBA" id="ARBA00023002"/>
    </source>
</evidence>
<evidence type="ECO:0000313" key="13">
    <source>
        <dbReference type="EMBL" id="RLV60210.1"/>
    </source>
</evidence>
<proteinExistence type="inferred from homology"/>
<dbReference type="UniPathway" id="UPA00028">
    <property type="reaction ID" value="UER00004"/>
</dbReference>
<keyword evidence="5 10" id="KW-0566">Pantothenate biosynthesis</keyword>
<dbReference type="PANTHER" id="PTHR43765:SF2">
    <property type="entry name" value="2-DEHYDROPANTOATE 2-REDUCTASE"/>
    <property type="match status" value="1"/>
</dbReference>
<dbReference type="SUPFAM" id="SSF51735">
    <property type="entry name" value="NAD(P)-binding Rossmann-fold domains"/>
    <property type="match status" value="1"/>
</dbReference>